<dbReference type="Pfam" id="PF24883">
    <property type="entry name" value="NPHP3_N"/>
    <property type="match status" value="1"/>
</dbReference>
<dbReference type="Gene3D" id="1.25.40.20">
    <property type="entry name" value="Ankyrin repeat-containing domain"/>
    <property type="match status" value="1"/>
</dbReference>
<feature type="repeat" description="ANK" evidence="3">
    <location>
        <begin position="1099"/>
        <end position="1131"/>
    </location>
</feature>
<feature type="domain" description="Nephrocystin 3-like N-terminal" evidence="6">
    <location>
        <begin position="378"/>
        <end position="559"/>
    </location>
</feature>
<evidence type="ECO:0000256" key="3">
    <source>
        <dbReference type="PROSITE-ProRule" id="PRU00023"/>
    </source>
</evidence>
<dbReference type="Proteomes" id="UP000754883">
    <property type="component" value="Unassembled WGS sequence"/>
</dbReference>
<evidence type="ECO:0000313" key="8">
    <source>
        <dbReference type="Proteomes" id="UP000754883"/>
    </source>
</evidence>
<reference evidence="7 8" key="2">
    <citation type="submission" date="2021-10" db="EMBL/GenBank/DDBJ databases">
        <authorList>
            <person name="Piombo E."/>
        </authorList>
    </citation>
    <scope>NUCLEOTIDE SEQUENCE [LARGE SCALE GENOMIC DNA]</scope>
</reference>
<accession>A0A9N9UD85</accession>
<evidence type="ECO:0000259" key="6">
    <source>
        <dbReference type="Pfam" id="PF24883"/>
    </source>
</evidence>
<evidence type="ECO:0008006" key="9">
    <source>
        <dbReference type="Google" id="ProtNLM"/>
    </source>
</evidence>
<feature type="region of interest" description="Disordered" evidence="4">
    <location>
        <begin position="1230"/>
        <end position="1258"/>
    </location>
</feature>
<dbReference type="SUPFAM" id="SSF48403">
    <property type="entry name" value="Ankyrin repeat"/>
    <property type="match status" value="1"/>
</dbReference>
<gene>
    <name evidence="7" type="ORF">CBYS24578_00017036</name>
</gene>
<name>A0A9N9UD85_9HYPO</name>
<dbReference type="InterPro" id="IPR036770">
    <property type="entry name" value="Ankyrin_rpt-contain_sf"/>
</dbReference>
<dbReference type="EMBL" id="CABFNO020001395">
    <property type="protein sequence ID" value="CAG9985590.1"/>
    <property type="molecule type" value="Genomic_DNA"/>
</dbReference>
<dbReference type="AlphaFoldDB" id="A0A9N9UD85"/>
<evidence type="ECO:0000259" key="5">
    <source>
        <dbReference type="Pfam" id="PF01048"/>
    </source>
</evidence>
<evidence type="ECO:0000313" key="7">
    <source>
        <dbReference type="EMBL" id="CAG9985590.1"/>
    </source>
</evidence>
<protein>
    <recommendedName>
        <fullName evidence="9">Nucleoside phosphorylase domain-containing protein</fullName>
    </recommendedName>
</protein>
<dbReference type="Pfam" id="PF01048">
    <property type="entry name" value="PNP_UDP_1"/>
    <property type="match status" value="1"/>
</dbReference>
<sequence>MNYGSLYKDLEVCSTPGDAARQWRGSDAAKTHDDYDVAWICALYLEMAAAQAMLDVTHDDLFVPESDSNCYTLGSIEGHNVVIACLPDEQYGTNNAANVAANLVRTFPSVRIALMVGIGGGVPTKADIRLGDVVVGSRVMQYDMGKLTDGGIQRTAVPRLIPRSIGTIVSKLRAVHENLPSRIPDIMREKLRHRPDYCHPGLPDRLFESTYVHRQLIADSQRPNVSQTLTCDGCDQSKLQPRYTRPTDEPRIHYGAIASGNQVVKDASIRDQIARDLDVICFEMEAAGLMDTLPCLIIRGICDYSDSHKSKEWQRYAAATAAACAREILGISPVKEHTVNTTVDQTRLREHRQHLLKSLRFDQMDSRRETIPNADGPTCRWFLNHPSYLAWLDPKQLPDHNGFLWVSGKPGTGKSTIMKFTFSHMAEENRRKISPYYRPDSCFASFFFNARGDRLERTITGMYRSLLIQLLEWYKDLQVILDNYKLGKDKDNSSFTLDTLKTIFQNAVLGLEKREFTCFIDALDECDEQQAIDMIQYFEDLTEESTEKDIMFRVCFSSRHYPYIDIQGSIRLSLEDQPGHDNDLQMYVKRRLKVRDASMLKELYPLILEKAAGVFLWVVLVIGILNKEDRYGRPGLKKRITDLPSDLSRLFKNMITRDDENMEELQLSVLWVLYAERPLRPEEYYHALWAGLYSKGLMDSEIPTTSTASLDSKARIERYVISSSKGLVEFTKSDYPTVQFIHESVRDFLLKDGGLRQLWPGLNVELESPGHERLKICCDTYITHPIVRETVLKSPRDTVALAKFAFLEYASEHILYHANIAGKAIAQDDFLAHFSNGSWPAIPNVFGVSEYAQNTSILYFLAEKGYPALIQAALRSKSEINIPGEKHGYPLFAALANRHIEAAAALLGSNVSVFSTANFTQDFGDKKHNSAKYRLRTPLTWAAQGGHREIAELLLKKGSSPIEVDKGGKTPLFRAAIDGGAAVVEILVNHDANVNEEDTHGLTPLSQALMNGHRETANILIKMGARVDTCVYGGWTPLLLALHNGYKALAILLIERGANIKCATADGWTPLLLASEGGSLVLIDLLVKLGADINMEHEFGRMPISLAAGNGHQPAVELLINYGAEINNCDQEGCTPLLSALYGGHELIARMLVQNGADVTYNNSLPLVLASTKGFSELATLMIQQGADVNTATELGETPLQLASRNGHEEAVGLLICHGADIVARADDSSTPLSEAMKSDHKTISNLLSREQKRKESA</sequence>
<dbReference type="Gene3D" id="3.40.50.300">
    <property type="entry name" value="P-loop containing nucleotide triphosphate hydrolases"/>
    <property type="match status" value="1"/>
</dbReference>
<dbReference type="Pfam" id="PF00023">
    <property type="entry name" value="Ank"/>
    <property type="match status" value="1"/>
</dbReference>
<feature type="repeat" description="ANK" evidence="3">
    <location>
        <begin position="934"/>
        <end position="966"/>
    </location>
</feature>
<dbReference type="PANTHER" id="PTHR24198:SF165">
    <property type="entry name" value="ANKYRIN REPEAT-CONTAINING PROTEIN-RELATED"/>
    <property type="match status" value="1"/>
</dbReference>
<organism evidence="7 8">
    <name type="scientific">Clonostachys byssicola</name>
    <dbReference type="NCBI Taxonomy" id="160290"/>
    <lineage>
        <taxon>Eukaryota</taxon>
        <taxon>Fungi</taxon>
        <taxon>Dikarya</taxon>
        <taxon>Ascomycota</taxon>
        <taxon>Pezizomycotina</taxon>
        <taxon>Sordariomycetes</taxon>
        <taxon>Hypocreomycetidae</taxon>
        <taxon>Hypocreales</taxon>
        <taxon>Bionectriaceae</taxon>
        <taxon>Clonostachys</taxon>
    </lineage>
</organism>
<dbReference type="PANTHER" id="PTHR24198">
    <property type="entry name" value="ANKYRIN REPEAT AND PROTEIN KINASE DOMAIN-CONTAINING PROTEIN"/>
    <property type="match status" value="1"/>
</dbReference>
<proteinExistence type="predicted"/>
<feature type="repeat" description="ANK" evidence="3">
    <location>
        <begin position="1162"/>
        <end position="1194"/>
    </location>
</feature>
<dbReference type="PROSITE" id="PS50088">
    <property type="entry name" value="ANK_REPEAT"/>
    <property type="match status" value="9"/>
</dbReference>
<feature type="domain" description="Nucleoside phosphorylase" evidence="5">
    <location>
        <begin position="63"/>
        <end position="326"/>
    </location>
</feature>
<keyword evidence="8" id="KW-1185">Reference proteome</keyword>
<feature type="repeat" description="ANK" evidence="3">
    <location>
        <begin position="1033"/>
        <end position="1065"/>
    </location>
</feature>
<dbReference type="InterPro" id="IPR002110">
    <property type="entry name" value="Ankyrin_rpt"/>
</dbReference>
<keyword evidence="1" id="KW-0677">Repeat</keyword>
<feature type="repeat" description="ANK" evidence="3">
    <location>
        <begin position="967"/>
        <end position="999"/>
    </location>
</feature>
<dbReference type="InterPro" id="IPR027417">
    <property type="entry name" value="P-loop_NTPase"/>
</dbReference>
<feature type="repeat" description="ANK" evidence="3">
    <location>
        <begin position="1000"/>
        <end position="1028"/>
    </location>
</feature>
<dbReference type="GO" id="GO:0009116">
    <property type="term" value="P:nucleoside metabolic process"/>
    <property type="evidence" value="ECO:0007669"/>
    <property type="project" value="InterPro"/>
</dbReference>
<comment type="caution">
    <text evidence="7">The sequence shown here is derived from an EMBL/GenBank/DDBJ whole genome shotgun (WGS) entry which is preliminary data.</text>
</comment>
<feature type="repeat" description="ANK" evidence="3">
    <location>
        <begin position="1132"/>
        <end position="1164"/>
    </location>
</feature>
<keyword evidence="2 3" id="KW-0040">ANK repeat</keyword>
<dbReference type="PROSITE" id="PS50297">
    <property type="entry name" value="ANK_REP_REGION"/>
    <property type="match status" value="9"/>
</dbReference>
<dbReference type="Pfam" id="PF12796">
    <property type="entry name" value="Ank_2"/>
    <property type="match status" value="4"/>
</dbReference>
<dbReference type="InterPro" id="IPR056884">
    <property type="entry name" value="NPHP3-like_N"/>
</dbReference>
<dbReference type="InterPro" id="IPR000845">
    <property type="entry name" value="Nucleoside_phosphorylase_d"/>
</dbReference>
<dbReference type="GO" id="GO:0003824">
    <property type="term" value="F:catalytic activity"/>
    <property type="evidence" value="ECO:0007669"/>
    <property type="project" value="InterPro"/>
</dbReference>
<dbReference type="SMART" id="SM00248">
    <property type="entry name" value="ANK"/>
    <property type="match status" value="12"/>
</dbReference>
<feature type="repeat" description="ANK" evidence="3">
    <location>
        <begin position="1195"/>
        <end position="1227"/>
    </location>
</feature>
<reference evidence="8" key="1">
    <citation type="submission" date="2019-06" db="EMBL/GenBank/DDBJ databases">
        <authorList>
            <person name="Broberg M."/>
        </authorList>
    </citation>
    <scope>NUCLEOTIDE SEQUENCE [LARGE SCALE GENOMIC DNA]</scope>
</reference>
<dbReference type="Gene3D" id="3.40.50.1580">
    <property type="entry name" value="Nucleoside phosphorylase domain"/>
    <property type="match status" value="1"/>
</dbReference>
<dbReference type="InterPro" id="IPR035994">
    <property type="entry name" value="Nucleoside_phosphorylase_sf"/>
</dbReference>
<dbReference type="SUPFAM" id="SSF53167">
    <property type="entry name" value="Purine and uridine phosphorylases"/>
    <property type="match status" value="1"/>
</dbReference>
<evidence type="ECO:0000256" key="1">
    <source>
        <dbReference type="ARBA" id="ARBA00022737"/>
    </source>
</evidence>
<evidence type="ECO:0000256" key="4">
    <source>
        <dbReference type="SAM" id="MobiDB-lite"/>
    </source>
</evidence>
<dbReference type="OrthoDB" id="194358at2759"/>
<feature type="repeat" description="ANK" evidence="3">
    <location>
        <begin position="1066"/>
        <end position="1098"/>
    </location>
</feature>
<dbReference type="SUPFAM" id="SSF52540">
    <property type="entry name" value="P-loop containing nucleoside triphosphate hydrolases"/>
    <property type="match status" value="1"/>
</dbReference>
<evidence type="ECO:0000256" key="2">
    <source>
        <dbReference type="ARBA" id="ARBA00023043"/>
    </source>
</evidence>